<dbReference type="AlphaFoldDB" id="A0A1I4BDC2"/>
<evidence type="ECO:0000313" key="2">
    <source>
        <dbReference type="Proteomes" id="UP000199589"/>
    </source>
</evidence>
<evidence type="ECO:0000313" key="1">
    <source>
        <dbReference type="EMBL" id="SFK66804.1"/>
    </source>
</evidence>
<dbReference type="RefSeq" id="WP_072693700.1">
    <property type="nucleotide sequence ID" value="NZ_FOSJ01000069.1"/>
</dbReference>
<accession>A0A1I4BDC2</accession>
<organism evidence="1 2">
    <name type="scientific">Marinilactibacillus piezotolerans</name>
    <dbReference type="NCBI Taxonomy" id="258723"/>
    <lineage>
        <taxon>Bacteria</taxon>
        <taxon>Bacillati</taxon>
        <taxon>Bacillota</taxon>
        <taxon>Bacilli</taxon>
        <taxon>Lactobacillales</taxon>
        <taxon>Carnobacteriaceae</taxon>
        <taxon>Marinilactibacillus</taxon>
    </lineage>
</organism>
<dbReference type="EMBL" id="FOSJ01000069">
    <property type="protein sequence ID" value="SFK66804.1"/>
    <property type="molecule type" value="Genomic_DNA"/>
</dbReference>
<dbReference type="Proteomes" id="UP000199589">
    <property type="component" value="Unassembled WGS sequence"/>
</dbReference>
<sequence length="166" mass="19276">MQQNQRINLDDYRARITNGSREFEKILQNPETNERIGFHSANEFLADNTTYVYIDGELENIISFEEIDTIGLGFSFSLLREIQYLTHYLWTVKDNNIYVRDGFLIVYENNFRDVGTYKASVSAINSTADNLRDVISTFSDEELDRAVSTMEEKLFDLGSEENNNNQ</sequence>
<proteinExistence type="predicted"/>
<name>A0A1I4BDC2_9LACT</name>
<protein>
    <submittedName>
        <fullName evidence="1">Uncharacterized protein</fullName>
    </submittedName>
</protein>
<keyword evidence="2" id="KW-1185">Reference proteome</keyword>
<dbReference type="OrthoDB" id="2941833at2"/>
<reference evidence="2" key="1">
    <citation type="submission" date="2016-10" db="EMBL/GenBank/DDBJ databases">
        <authorList>
            <person name="Varghese N."/>
            <person name="Submissions S."/>
        </authorList>
    </citation>
    <scope>NUCLEOTIDE SEQUENCE [LARGE SCALE GENOMIC DNA]</scope>
    <source>
        <strain evidence="2">DSM 16108</strain>
    </source>
</reference>
<gene>
    <name evidence="1" type="ORF">SAMN04488569_10692</name>
</gene>